<feature type="chain" id="PRO_5020035316" evidence="1">
    <location>
        <begin position="28"/>
        <end position="71"/>
    </location>
</feature>
<organism evidence="2">
    <name type="scientific">Ixodes scapularis</name>
    <name type="common">Black-legged tick</name>
    <name type="synonym">Deer tick</name>
    <dbReference type="NCBI Taxonomy" id="6945"/>
    <lineage>
        <taxon>Eukaryota</taxon>
        <taxon>Metazoa</taxon>
        <taxon>Ecdysozoa</taxon>
        <taxon>Arthropoda</taxon>
        <taxon>Chelicerata</taxon>
        <taxon>Arachnida</taxon>
        <taxon>Acari</taxon>
        <taxon>Parasitiformes</taxon>
        <taxon>Ixodida</taxon>
        <taxon>Ixodoidea</taxon>
        <taxon>Ixodidae</taxon>
        <taxon>Ixodinae</taxon>
        <taxon>Ixodes</taxon>
    </lineage>
</organism>
<proteinExistence type="predicted"/>
<accession>A0A4D5RZD8</accession>
<protein>
    <submittedName>
        <fullName evidence="2">Putative secreted protein</fullName>
    </submittedName>
</protein>
<feature type="signal peptide" evidence="1">
    <location>
        <begin position="1"/>
        <end position="27"/>
    </location>
</feature>
<reference evidence="2" key="1">
    <citation type="submission" date="2019-04" db="EMBL/GenBank/DDBJ databases">
        <title>An insight into the mialome of Ixodes scapularis.</title>
        <authorList>
            <person name="Ribeiro J.M."/>
            <person name="Mather T.N."/>
            <person name="Karim S."/>
        </authorList>
    </citation>
    <scope>NUCLEOTIDE SEQUENCE</scope>
</reference>
<sequence length="71" mass="8528">MARRRRNRVPSVFFFFFFCCARRYSHGIVESHATAVGSKIASQLRRRRFFHLPPRSPGHFFFIFPFNFSRA</sequence>
<dbReference type="EMBL" id="GHJT01008458">
    <property type="protein sequence ID" value="MOY42429.1"/>
    <property type="molecule type" value="Transcribed_RNA"/>
</dbReference>
<dbReference type="AlphaFoldDB" id="A0A4D5RZD8"/>
<evidence type="ECO:0000313" key="2">
    <source>
        <dbReference type="EMBL" id="MOY42429.1"/>
    </source>
</evidence>
<keyword evidence="1" id="KW-0732">Signal</keyword>
<evidence type="ECO:0000256" key="1">
    <source>
        <dbReference type="SAM" id="SignalP"/>
    </source>
</evidence>
<name>A0A4D5RZD8_IXOSC</name>